<evidence type="ECO:0000256" key="3">
    <source>
        <dbReference type="ARBA" id="ARBA00010457"/>
    </source>
</evidence>
<comment type="caution">
    <text evidence="9">The sequence shown here is derived from an EMBL/GenBank/DDBJ whole genome shotgun (WGS) entry which is preliminary data.</text>
</comment>
<feature type="chain" id="PRO_5040482795" description="superoxide dismutase" evidence="8">
    <location>
        <begin position="19"/>
        <end position="277"/>
    </location>
</feature>
<keyword evidence="6" id="KW-0049">Antioxidant</keyword>
<dbReference type="Gene3D" id="2.60.40.200">
    <property type="entry name" value="Superoxide dismutase, copper/zinc binding domain"/>
    <property type="match status" value="1"/>
</dbReference>
<keyword evidence="5" id="KW-0964">Secreted</keyword>
<name>A0A9P6VLY5_9HELO</name>
<dbReference type="SUPFAM" id="SSF49329">
    <property type="entry name" value="Cu,Zn superoxide dismutase-like"/>
    <property type="match status" value="1"/>
</dbReference>
<comment type="subcellular location">
    <subcellularLocation>
        <location evidence="1">Cell envelope</location>
    </subcellularLocation>
    <subcellularLocation>
        <location evidence="2">Secreted</location>
    </subcellularLocation>
</comment>
<dbReference type="GO" id="GO:0046872">
    <property type="term" value="F:metal ion binding"/>
    <property type="evidence" value="ECO:0007669"/>
    <property type="project" value="InterPro"/>
</dbReference>
<dbReference type="EMBL" id="VNKQ01000005">
    <property type="protein sequence ID" value="KAG0650751.1"/>
    <property type="molecule type" value="Genomic_DNA"/>
</dbReference>
<evidence type="ECO:0000256" key="6">
    <source>
        <dbReference type="ARBA" id="ARBA00022862"/>
    </source>
</evidence>
<comment type="catalytic activity">
    <reaction evidence="7">
        <text>2 superoxide + 2 H(+) = H2O2 + O2</text>
        <dbReference type="Rhea" id="RHEA:20696"/>
        <dbReference type="ChEBI" id="CHEBI:15378"/>
        <dbReference type="ChEBI" id="CHEBI:15379"/>
        <dbReference type="ChEBI" id="CHEBI:16240"/>
        <dbReference type="ChEBI" id="CHEBI:18421"/>
        <dbReference type="EC" id="1.15.1.1"/>
    </reaction>
</comment>
<dbReference type="AlphaFoldDB" id="A0A9P6VLY5"/>
<feature type="signal peptide" evidence="8">
    <location>
        <begin position="1"/>
        <end position="18"/>
    </location>
</feature>
<evidence type="ECO:0000313" key="9">
    <source>
        <dbReference type="EMBL" id="KAG0650751.1"/>
    </source>
</evidence>
<reference evidence="9" key="1">
    <citation type="submission" date="2019-07" db="EMBL/GenBank/DDBJ databases">
        <title>Hyphodiscus hymeniophilus genome sequencing and assembly.</title>
        <authorList>
            <person name="Kramer G."/>
            <person name="Nodwell J."/>
        </authorList>
    </citation>
    <scope>NUCLEOTIDE SEQUENCE</scope>
    <source>
        <strain evidence="9">ATCC 34498</strain>
    </source>
</reference>
<evidence type="ECO:0000256" key="7">
    <source>
        <dbReference type="ARBA" id="ARBA00049204"/>
    </source>
</evidence>
<dbReference type="OrthoDB" id="159229at2759"/>
<evidence type="ECO:0000256" key="1">
    <source>
        <dbReference type="ARBA" id="ARBA00004196"/>
    </source>
</evidence>
<proteinExistence type="inferred from homology"/>
<evidence type="ECO:0000256" key="4">
    <source>
        <dbReference type="ARBA" id="ARBA00012682"/>
    </source>
</evidence>
<dbReference type="InterPro" id="IPR036423">
    <property type="entry name" value="SOD-like_Cu/Zn_dom_sf"/>
</dbReference>
<organism evidence="9 10">
    <name type="scientific">Hyphodiscus hymeniophilus</name>
    <dbReference type="NCBI Taxonomy" id="353542"/>
    <lineage>
        <taxon>Eukaryota</taxon>
        <taxon>Fungi</taxon>
        <taxon>Dikarya</taxon>
        <taxon>Ascomycota</taxon>
        <taxon>Pezizomycotina</taxon>
        <taxon>Leotiomycetes</taxon>
        <taxon>Helotiales</taxon>
        <taxon>Hyphodiscaceae</taxon>
        <taxon>Hyphodiscus</taxon>
    </lineage>
</organism>
<dbReference type="FunFam" id="2.60.40.200:FF:000007">
    <property type="entry name" value="Cell surface Cu-only superoxide dismutase 5"/>
    <property type="match status" value="1"/>
</dbReference>
<dbReference type="GO" id="GO:0004784">
    <property type="term" value="F:superoxide dismutase activity"/>
    <property type="evidence" value="ECO:0007669"/>
    <property type="project" value="UniProtKB-EC"/>
</dbReference>
<dbReference type="Proteomes" id="UP000785200">
    <property type="component" value="Unassembled WGS sequence"/>
</dbReference>
<evidence type="ECO:0000256" key="5">
    <source>
        <dbReference type="ARBA" id="ARBA00022525"/>
    </source>
</evidence>
<evidence type="ECO:0000256" key="2">
    <source>
        <dbReference type="ARBA" id="ARBA00004613"/>
    </source>
</evidence>
<dbReference type="EC" id="1.15.1.1" evidence="4"/>
<evidence type="ECO:0000256" key="8">
    <source>
        <dbReference type="SAM" id="SignalP"/>
    </source>
</evidence>
<gene>
    <name evidence="9" type="ORF">D0Z07_2342</name>
</gene>
<comment type="similarity">
    <text evidence="3">Belongs to the Cu-Zn superoxide dismutase family.</text>
</comment>
<keyword evidence="8" id="KW-0732">Signal</keyword>
<dbReference type="GO" id="GO:0005576">
    <property type="term" value="C:extracellular region"/>
    <property type="evidence" value="ECO:0007669"/>
    <property type="project" value="UniProtKB-SubCell"/>
</dbReference>
<keyword evidence="10" id="KW-1185">Reference proteome</keyword>
<accession>A0A9P6VLY5</accession>
<sequence length="277" mass="28432">MQGQLIFSVLSVIALARAQVAAPAPSPSTLTTTQSGVLPIAPTPFPGLETIEGAITYDGPMVDGFTGPGGNASIQNGNPIAIYQAVLPATNFDDATGTTITGSITGAAGYNGTGVVFTVNFTGFPSESEYGPFVYHIHGMPVSADGNCTATMGHLDPTNRGEYHPCENVAPQTCQAGDLAGKHGNITGTSFSASYLDLYLSTTPGSPYFFGDKSIVIHSMNTTRLTCANFTAMAVATGTGSMPSPTSSPIFTGAGTGLKSMTPGLFGTVAFFLTFWL</sequence>
<evidence type="ECO:0000313" key="10">
    <source>
        <dbReference type="Proteomes" id="UP000785200"/>
    </source>
</evidence>
<protein>
    <recommendedName>
        <fullName evidence="4">superoxide dismutase</fullName>
        <ecNumber evidence="4">1.15.1.1</ecNumber>
    </recommendedName>
</protein>